<evidence type="ECO:0000313" key="2">
    <source>
        <dbReference type="EMBL" id="KIM73415.1"/>
    </source>
</evidence>
<dbReference type="EMBL" id="KN833083">
    <property type="protein sequence ID" value="KIM73415.1"/>
    <property type="molecule type" value="Genomic_DNA"/>
</dbReference>
<evidence type="ECO:0000259" key="1">
    <source>
        <dbReference type="Pfam" id="PF20149"/>
    </source>
</evidence>
<dbReference type="HOGENOM" id="CLU_038181_1_0_1"/>
<dbReference type="InterPro" id="IPR045341">
    <property type="entry name" value="DUF6532"/>
</dbReference>
<organism evidence="2 3">
    <name type="scientific">Piloderma croceum (strain F 1598)</name>
    <dbReference type="NCBI Taxonomy" id="765440"/>
    <lineage>
        <taxon>Eukaryota</taxon>
        <taxon>Fungi</taxon>
        <taxon>Dikarya</taxon>
        <taxon>Basidiomycota</taxon>
        <taxon>Agaricomycotina</taxon>
        <taxon>Agaricomycetes</taxon>
        <taxon>Agaricomycetidae</taxon>
        <taxon>Atheliales</taxon>
        <taxon>Atheliaceae</taxon>
        <taxon>Piloderma</taxon>
    </lineage>
</organism>
<reference evidence="3" key="2">
    <citation type="submission" date="2015-01" db="EMBL/GenBank/DDBJ databases">
        <title>Evolutionary Origins and Diversification of the Mycorrhizal Mutualists.</title>
        <authorList>
            <consortium name="DOE Joint Genome Institute"/>
            <consortium name="Mycorrhizal Genomics Consortium"/>
            <person name="Kohler A."/>
            <person name="Kuo A."/>
            <person name="Nagy L.G."/>
            <person name="Floudas D."/>
            <person name="Copeland A."/>
            <person name="Barry K.W."/>
            <person name="Cichocki N."/>
            <person name="Veneault-Fourrey C."/>
            <person name="LaButti K."/>
            <person name="Lindquist E.A."/>
            <person name="Lipzen A."/>
            <person name="Lundell T."/>
            <person name="Morin E."/>
            <person name="Murat C."/>
            <person name="Riley R."/>
            <person name="Ohm R."/>
            <person name="Sun H."/>
            <person name="Tunlid A."/>
            <person name="Henrissat B."/>
            <person name="Grigoriev I.V."/>
            <person name="Hibbett D.S."/>
            <person name="Martin F."/>
        </authorList>
    </citation>
    <scope>NUCLEOTIDE SEQUENCE [LARGE SCALE GENOMIC DNA]</scope>
    <source>
        <strain evidence="3">F 1598</strain>
    </source>
</reference>
<evidence type="ECO:0000313" key="3">
    <source>
        <dbReference type="Proteomes" id="UP000054166"/>
    </source>
</evidence>
<dbReference type="OrthoDB" id="3257342at2759"/>
<keyword evidence="3" id="KW-1185">Reference proteome</keyword>
<sequence>MWFTNKQNEGVVYHEYFKLLPDVALTLILTGMECSIDEWATDVKTEITFTAMDYHTIFEAYLKCLHKFQDTKKHKLLDKICTKLYNVGHFHSWAQPIIATVTAAVSTNAFAAALKEYEDNSNTETDGKDGK</sequence>
<name>A0A0C3ELE6_PILCF</name>
<dbReference type="Proteomes" id="UP000054166">
    <property type="component" value="Unassembled WGS sequence"/>
</dbReference>
<dbReference type="InParanoid" id="A0A0C3ELE6"/>
<proteinExistence type="predicted"/>
<accession>A0A0C3ELE6</accession>
<feature type="domain" description="DUF6532" evidence="1">
    <location>
        <begin position="1"/>
        <end position="68"/>
    </location>
</feature>
<gene>
    <name evidence="2" type="ORF">PILCRDRAFT_93083</name>
</gene>
<dbReference type="Pfam" id="PF20149">
    <property type="entry name" value="DUF6532"/>
    <property type="match status" value="1"/>
</dbReference>
<dbReference type="AlphaFoldDB" id="A0A0C3ELE6"/>
<reference evidence="2 3" key="1">
    <citation type="submission" date="2014-04" db="EMBL/GenBank/DDBJ databases">
        <authorList>
            <consortium name="DOE Joint Genome Institute"/>
            <person name="Kuo A."/>
            <person name="Tarkka M."/>
            <person name="Buscot F."/>
            <person name="Kohler A."/>
            <person name="Nagy L.G."/>
            <person name="Floudas D."/>
            <person name="Copeland A."/>
            <person name="Barry K.W."/>
            <person name="Cichocki N."/>
            <person name="Veneault-Fourrey C."/>
            <person name="LaButti K."/>
            <person name="Lindquist E.A."/>
            <person name="Lipzen A."/>
            <person name="Lundell T."/>
            <person name="Morin E."/>
            <person name="Murat C."/>
            <person name="Sun H."/>
            <person name="Tunlid A."/>
            <person name="Henrissat B."/>
            <person name="Grigoriev I.V."/>
            <person name="Hibbett D.S."/>
            <person name="Martin F."/>
            <person name="Nordberg H.P."/>
            <person name="Cantor M.N."/>
            <person name="Hua S.X."/>
        </authorList>
    </citation>
    <scope>NUCLEOTIDE SEQUENCE [LARGE SCALE GENOMIC DNA]</scope>
    <source>
        <strain evidence="2 3">F 1598</strain>
    </source>
</reference>
<protein>
    <recommendedName>
        <fullName evidence="1">DUF6532 domain-containing protein</fullName>
    </recommendedName>
</protein>
<dbReference type="STRING" id="765440.A0A0C3ELE6"/>